<keyword evidence="3" id="KW-1185">Reference proteome</keyword>
<gene>
    <name evidence="2" type="ORF">F5544_33465</name>
</gene>
<feature type="region of interest" description="Disordered" evidence="1">
    <location>
        <begin position="49"/>
        <end position="68"/>
    </location>
</feature>
<evidence type="ECO:0000256" key="1">
    <source>
        <dbReference type="SAM" id="MobiDB-lite"/>
    </source>
</evidence>
<evidence type="ECO:0000313" key="2">
    <source>
        <dbReference type="EMBL" id="QIS14529.1"/>
    </source>
</evidence>
<name>A0A6G9YML6_9NOCA</name>
<dbReference type="KEGG" id="nah:F5544_33465"/>
<protein>
    <submittedName>
        <fullName evidence="2">Uncharacterized protein</fullName>
    </submittedName>
</protein>
<dbReference type="EMBL" id="CP046172">
    <property type="protein sequence ID" value="QIS14529.1"/>
    <property type="molecule type" value="Genomic_DNA"/>
</dbReference>
<dbReference type="Proteomes" id="UP000503540">
    <property type="component" value="Chromosome"/>
</dbReference>
<proteinExistence type="predicted"/>
<accession>A0A6G9YML6</accession>
<evidence type="ECO:0000313" key="3">
    <source>
        <dbReference type="Proteomes" id="UP000503540"/>
    </source>
</evidence>
<sequence length="175" mass="19568">MAAPHESQLVRTDRDGWRIASPALESEIHDGIEPATSMRLHLLSADALHRRRRPERGGDPGAVAAGGDDHRAASTYITAAEERLRCVSDAAAPLYAETGLALPVRRRTRPRSSRCGRRRIGGPQPARICLPHWMKPRWVCTARDCSSPTWRSSKLVRVQPHSASSWWSSRSPRRR</sequence>
<dbReference type="AlphaFoldDB" id="A0A6G9YML6"/>
<dbReference type="RefSeq" id="WP_203217411.1">
    <property type="nucleotide sequence ID" value="NZ_CP046172.1"/>
</dbReference>
<organism evidence="2 3">
    <name type="scientific">Nocardia arthritidis</name>
    <dbReference type="NCBI Taxonomy" id="228602"/>
    <lineage>
        <taxon>Bacteria</taxon>
        <taxon>Bacillati</taxon>
        <taxon>Actinomycetota</taxon>
        <taxon>Actinomycetes</taxon>
        <taxon>Mycobacteriales</taxon>
        <taxon>Nocardiaceae</taxon>
        <taxon>Nocardia</taxon>
    </lineage>
</organism>
<reference evidence="2 3" key="1">
    <citation type="journal article" date="2019" name="ACS Chem. Biol.">
        <title>Identification and Mobilization of a Cryptic Antibiotic Biosynthesis Gene Locus from a Human-Pathogenic Nocardia Isolate.</title>
        <authorList>
            <person name="Herisse M."/>
            <person name="Ishida K."/>
            <person name="Porter J.L."/>
            <person name="Howden B."/>
            <person name="Hertweck C."/>
            <person name="Stinear T.P."/>
            <person name="Pidot S.J."/>
        </authorList>
    </citation>
    <scope>NUCLEOTIDE SEQUENCE [LARGE SCALE GENOMIC DNA]</scope>
    <source>
        <strain evidence="2 3">AUSMDU00012717</strain>
    </source>
</reference>